<feature type="binding site" evidence="7">
    <location>
        <position position="305"/>
    </location>
    <ligand>
        <name>Zn(2+)</name>
        <dbReference type="ChEBI" id="CHEBI:29105"/>
    </ligand>
</feature>
<feature type="binding site" evidence="7">
    <location>
        <position position="65"/>
    </location>
    <ligand>
        <name>Fe(3+)</name>
        <dbReference type="ChEBI" id="CHEBI:29034"/>
    </ligand>
</feature>
<feature type="binding site" evidence="7">
    <location>
        <position position="63"/>
    </location>
    <ligand>
        <name>Zn(2+)</name>
        <dbReference type="ChEBI" id="CHEBI:29105"/>
    </ligand>
</feature>
<feature type="binding site" evidence="7">
    <location>
        <position position="230"/>
    </location>
    <ligand>
        <name>Zn(2+)</name>
        <dbReference type="ChEBI" id="CHEBI:29105"/>
    </ligand>
</feature>
<comment type="cofactor">
    <cofactor evidence="7">
        <name>Zn(2+)</name>
        <dbReference type="ChEBI" id="CHEBI:29105"/>
    </cofactor>
    <cofactor evidence="7">
        <name>Fe(3+)</name>
        <dbReference type="ChEBI" id="CHEBI:29034"/>
    </cofactor>
    <text evidence="7">Binds 1 zinc or iron ion per subunit.</text>
</comment>
<keyword evidence="7" id="KW-0963">Cytoplasm</keyword>
<feature type="binding site" evidence="7">
    <location>
        <position position="135"/>
    </location>
    <ligand>
        <name>N-formimidoyl-L-glutamate</name>
        <dbReference type="ChEBI" id="CHEBI:58928"/>
    </ligand>
</feature>
<feature type="binding site" evidence="7">
    <location>
        <position position="230"/>
    </location>
    <ligand>
        <name>Fe(3+)</name>
        <dbReference type="ChEBI" id="CHEBI:29034"/>
    </ligand>
</feature>
<proteinExistence type="inferred from homology"/>
<dbReference type="PANTHER" id="PTHR42752:SF1">
    <property type="entry name" value="IMIDAZOLONEPROPIONASE-RELATED"/>
    <property type="match status" value="1"/>
</dbReference>
<keyword evidence="3 7" id="KW-0378">Hydrolase</keyword>
<evidence type="ECO:0000259" key="8">
    <source>
        <dbReference type="Pfam" id="PF01979"/>
    </source>
</evidence>
<dbReference type="CDD" id="cd01296">
    <property type="entry name" value="Imidazolone-5PH"/>
    <property type="match status" value="1"/>
</dbReference>
<name>A0A0S7YH56_UNCT6</name>
<feature type="binding site" evidence="7">
    <location>
        <position position="63"/>
    </location>
    <ligand>
        <name>Fe(3+)</name>
        <dbReference type="ChEBI" id="CHEBI:29034"/>
    </ligand>
</feature>
<feature type="binding site" evidence="7">
    <location>
        <position position="72"/>
    </location>
    <ligand>
        <name>4-imidazolone-5-propanoate</name>
        <dbReference type="ChEBI" id="CHEBI:77893"/>
    </ligand>
</feature>
<keyword evidence="6 7" id="KW-0408">Iron</keyword>
<dbReference type="InterPro" id="IPR011059">
    <property type="entry name" value="Metal-dep_hydrolase_composite"/>
</dbReference>
<dbReference type="NCBIfam" id="TIGR01224">
    <property type="entry name" value="hutI"/>
    <property type="match status" value="1"/>
</dbReference>
<comment type="similarity">
    <text evidence="7">Belongs to the metallo-dependent hydrolases superfamily. HutI family.</text>
</comment>
<comment type="catalytic activity">
    <reaction evidence="7">
        <text>4-imidazolone-5-propanoate + H2O = N-formimidoyl-L-glutamate</text>
        <dbReference type="Rhea" id="RHEA:23660"/>
        <dbReference type="ChEBI" id="CHEBI:15377"/>
        <dbReference type="ChEBI" id="CHEBI:58928"/>
        <dbReference type="ChEBI" id="CHEBI:77893"/>
        <dbReference type="EC" id="3.5.2.7"/>
    </reaction>
</comment>
<evidence type="ECO:0000256" key="3">
    <source>
        <dbReference type="ARBA" id="ARBA00022801"/>
    </source>
</evidence>
<comment type="function">
    <text evidence="7">Catalyzes the hydrolytic cleavage of the carbon-nitrogen bond in imidazolone-5-propanoate to yield N-formimidoyl-L-glutamate. It is the third step in the universal histidine degradation pathway.</text>
</comment>
<feature type="binding site" evidence="7">
    <location>
        <position position="307"/>
    </location>
    <ligand>
        <name>N-formimidoyl-L-glutamate</name>
        <dbReference type="ChEBI" id="CHEBI:58928"/>
    </ligand>
</feature>
<dbReference type="GO" id="GO:0005737">
    <property type="term" value="C:cytoplasm"/>
    <property type="evidence" value="ECO:0007669"/>
    <property type="project" value="UniProtKB-SubCell"/>
</dbReference>
<evidence type="ECO:0000256" key="6">
    <source>
        <dbReference type="ARBA" id="ARBA00023004"/>
    </source>
</evidence>
<feature type="binding site" evidence="7">
    <location>
        <position position="167"/>
    </location>
    <ligand>
        <name>4-imidazolone-5-propanoate</name>
        <dbReference type="ChEBI" id="CHEBI:77893"/>
    </ligand>
</feature>
<dbReference type="Gene3D" id="2.30.40.10">
    <property type="entry name" value="Urease, subunit C, domain 1"/>
    <property type="match status" value="1"/>
</dbReference>
<dbReference type="HAMAP" id="MF_00372">
    <property type="entry name" value="HutI"/>
    <property type="match status" value="1"/>
</dbReference>
<dbReference type="GO" id="GO:0019556">
    <property type="term" value="P:L-histidine catabolic process to glutamate and formamide"/>
    <property type="evidence" value="ECO:0007669"/>
    <property type="project" value="UniProtKB-UniRule"/>
</dbReference>
<comment type="pathway">
    <text evidence="7">Amino-acid degradation; L-histidine degradation into L-glutamate; N-formimidoyl-L-glutamate from L-histidine: step 3/3.</text>
</comment>
<dbReference type="FunFam" id="3.20.20.140:FF:000007">
    <property type="entry name" value="Imidazolonepropionase"/>
    <property type="match status" value="1"/>
</dbReference>
<evidence type="ECO:0000256" key="1">
    <source>
        <dbReference type="ARBA" id="ARBA00012864"/>
    </source>
</evidence>
<dbReference type="InterPro" id="IPR005920">
    <property type="entry name" value="HutI"/>
</dbReference>
<dbReference type="GO" id="GO:0008270">
    <property type="term" value="F:zinc ion binding"/>
    <property type="evidence" value="ECO:0007669"/>
    <property type="project" value="UniProtKB-UniRule"/>
</dbReference>
<keyword evidence="5 7" id="KW-0862">Zinc</keyword>
<comment type="subcellular location">
    <subcellularLocation>
        <location evidence="7">Cytoplasm</location>
    </subcellularLocation>
</comment>
<keyword evidence="2 7" id="KW-0479">Metal-binding</keyword>
<evidence type="ECO:0000313" key="9">
    <source>
        <dbReference type="EMBL" id="KPJ74101.1"/>
    </source>
</evidence>
<keyword evidence="4 7" id="KW-0369">Histidine metabolism</keyword>
<dbReference type="GO" id="GO:0019557">
    <property type="term" value="P:L-histidine catabolic process to glutamate and formate"/>
    <property type="evidence" value="ECO:0007669"/>
    <property type="project" value="UniProtKB-UniPathway"/>
</dbReference>
<reference evidence="9 10" key="1">
    <citation type="journal article" date="2015" name="Microbiome">
        <title>Genomic resolution of linkages in carbon, nitrogen, and sulfur cycling among widespread estuary sediment bacteria.</title>
        <authorList>
            <person name="Baker B.J."/>
            <person name="Lazar C.S."/>
            <person name="Teske A.P."/>
            <person name="Dick G.J."/>
        </authorList>
    </citation>
    <scope>NUCLEOTIDE SEQUENCE [LARGE SCALE GENOMIC DNA]</scope>
    <source>
        <strain evidence="9">DG_78</strain>
    </source>
</reference>
<accession>A0A0S7YH56</accession>
<dbReference type="SUPFAM" id="SSF51338">
    <property type="entry name" value="Composite domain of metallo-dependent hydrolases"/>
    <property type="match status" value="1"/>
</dbReference>
<comment type="caution">
    <text evidence="9">The sequence shown here is derived from an EMBL/GenBank/DDBJ whole genome shotgun (WGS) entry which is preliminary data.</text>
</comment>
<dbReference type="InterPro" id="IPR006680">
    <property type="entry name" value="Amidohydro-rel"/>
</dbReference>
<feature type="binding site" evidence="7">
    <location>
        <position position="305"/>
    </location>
    <ligand>
        <name>Fe(3+)</name>
        <dbReference type="ChEBI" id="CHEBI:29034"/>
    </ligand>
</feature>
<sequence>MTVFIKNASEILTMTDGIGVVKNASIFVEDGVFKQIGALKCPQECLTIDAQGCVVCPGFVDSHTHLVFGGTREDEFAMRLSGVTYERIAKAGGGIANTVKRTRTATENELYHIALKRIAHLIRHGTTTVEIKSGYGLSLSEELKMLRVINKLKRDAQIDIIPTYLAHTIPPKVKRRDYVDCIIKELIPEITQKKLANFCDVFCDKIAFSKKESERILLKAKGCDLKLKIHADQFSNSGGAYLAAALKCVSAEHLEYTTKGAIGAMHRAGVVPILLPGVSFFLQLDKKPDIKTFRKTKSAVAIASDFNPGSCMIYSMPKIISLACFIYGMRIEEALVGATKNSAQALALADTIGSIEQGKQADMVILDVDNYKKIPYQFGEDMVKYTVKKGRIIYGKDR</sequence>
<dbReference type="AlphaFoldDB" id="A0A0S7YH56"/>
<dbReference type="PATRIC" id="fig|1703772.3.peg.687"/>
<feature type="binding site" evidence="7">
    <location>
        <position position="233"/>
    </location>
    <ligand>
        <name>4-imidazolone-5-propanoate</name>
        <dbReference type="ChEBI" id="CHEBI:77893"/>
    </ligand>
</feature>
<feature type="binding site" evidence="7">
    <location>
        <position position="310"/>
    </location>
    <ligand>
        <name>4-imidazolone-5-propanoate</name>
        <dbReference type="ChEBI" id="CHEBI:77893"/>
    </ligand>
</feature>
<dbReference type="Pfam" id="PF01979">
    <property type="entry name" value="Amidohydro_1"/>
    <property type="match status" value="1"/>
</dbReference>
<dbReference type="EC" id="3.5.2.7" evidence="1 7"/>
<gene>
    <name evidence="7" type="primary">hutI</name>
    <name evidence="9" type="ORF">AMJ52_01900</name>
</gene>
<feature type="domain" description="Amidohydrolase-related" evidence="8">
    <location>
        <begin position="54"/>
        <end position="392"/>
    </location>
</feature>
<dbReference type="GO" id="GO:0050480">
    <property type="term" value="F:imidazolonepropionase activity"/>
    <property type="evidence" value="ECO:0007669"/>
    <property type="project" value="UniProtKB-UniRule"/>
</dbReference>
<dbReference type="GO" id="GO:0005506">
    <property type="term" value="F:iron ion binding"/>
    <property type="evidence" value="ECO:0007669"/>
    <property type="project" value="UniProtKB-UniRule"/>
</dbReference>
<evidence type="ECO:0000313" key="10">
    <source>
        <dbReference type="Proteomes" id="UP000051012"/>
    </source>
</evidence>
<dbReference type="SUPFAM" id="SSF51556">
    <property type="entry name" value="Metallo-dependent hydrolases"/>
    <property type="match status" value="1"/>
</dbReference>
<dbReference type="Gene3D" id="3.20.20.140">
    <property type="entry name" value="Metal-dependent hydrolases"/>
    <property type="match status" value="1"/>
</dbReference>
<feature type="binding site" evidence="7">
    <location>
        <position position="65"/>
    </location>
    <ligand>
        <name>Zn(2+)</name>
        <dbReference type="ChEBI" id="CHEBI:29105"/>
    </ligand>
</feature>
<dbReference type="PANTHER" id="PTHR42752">
    <property type="entry name" value="IMIDAZOLONEPROPIONASE"/>
    <property type="match status" value="1"/>
</dbReference>
<evidence type="ECO:0000256" key="4">
    <source>
        <dbReference type="ARBA" id="ARBA00022808"/>
    </source>
</evidence>
<protein>
    <recommendedName>
        <fullName evidence="1 7">Imidazolonepropionase</fullName>
        <ecNumber evidence="1 7">3.5.2.7</ecNumber>
    </recommendedName>
    <alternativeName>
        <fullName evidence="7">Imidazolone-5-propionate hydrolase</fullName>
    </alternativeName>
</protein>
<evidence type="ECO:0000256" key="7">
    <source>
        <dbReference type="HAMAP-Rule" id="MF_00372"/>
    </source>
</evidence>
<feature type="binding site" evidence="7">
    <location>
        <position position="309"/>
    </location>
    <ligand>
        <name>N-formimidoyl-L-glutamate</name>
        <dbReference type="ChEBI" id="CHEBI:58928"/>
    </ligand>
</feature>
<feature type="binding site" evidence="7">
    <location>
        <position position="135"/>
    </location>
    <ligand>
        <name>4-imidazolone-5-propanoate</name>
        <dbReference type="ChEBI" id="CHEBI:77893"/>
    </ligand>
</feature>
<evidence type="ECO:0000256" key="5">
    <source>
        <dbReference type="ARBA" id="ARBA00022833"/>
    </source>
</evidence>
<dbReference type="InterPro" id="IPR032466">
    <property type="entry name" value="Metal_Hydrolase"/>
</dbReference>
<organism evidence="9 10">
    <name type="scientific">candidate division TA06 bacterium DG_78</name>
    <dbReference type="NCBI Taxonomy" id="1703772"/>
    <lineage>
        <taxon>Bacteria</taxon>
        <taxon>Bacteria division TA06</taxon>
    </lineage>
</organism>
<dbReference type="EMBL" id="LJNI01000015">
    <property type="protein sequence ID" value="KPJ74101.1"/>
    <property type="molecule type" value="Genomic_DNA"/>
</dbReference>
<dbReference type="UniPathway" id="UPA00379">
    <property type="reaction ID" value="UER00551"/>
</dbReference>
<evidence type="ECO:0000256" key="2">
    <source>
        <dbReference type="ARBA" id="ARBA00022723"/>
    </source>
</evidence>
<dbReference type="Proteomes" id="UP000051012">
    <property type="component" value="Unassembled WGS sequence"/>
</dbReference>